<dbReference type="GO" id="GO:0005506">
    <property type="term" value="F:iron ion binding"/>
    <property type="evidence" value="ECO:0007669"/>
    <property type="project" value="InterPro"/>
</dbReference>
<keyword evidence="6 8" id="KW-0408">Iron</keyword>
<evidence type="ECO:0000313" key="11">
    <source>
        <dbReference type="EMBL" id="KAF1958474.1"/>
    </source>
</evidence>
<keyword evidence="5 9" id="KW-0560">Oxidoreductase</keyword>
<dbReference type="OrthoDB" id="1103324at2759"/>
<evidence type="ECO:0000256" key="10">
    <source>
        <dbReference type="SAM" id="SignalP"/>
    </source>
</evidence>
<evidence type="ECO:0000256" key="9">
    <source>
        <dbReference type="RuleBase" id="RU000461"/>
    </source>
</evidence>
<dbReference type="PRINTS" id="PR00385">
    <property type="entry name" value="P450"/>
</dbReference>
<evidence type="ECO:0000256" key="7">
    <source>
        <dbReference type="ARBA" id="ARBA00023033"/>
    </source>
</evidence>
<proteinExistence type="inferred from homology"/>
<dbReference type="GO" id="GO:0016705">
    <property type="term" value="F:oxidoreductase activity, acting on paired donors, with incorporation or reduction of molecular oxygen"/>
    <property type="evidence" value="ECO:0007669"/>
    <property type="project" value="InterPro"/>
</dbReference>
<dbReference type="SUPFAM" id="SSF48264">
    <property type="entry name" value="Cytochrome P450"/>
    <property type="match status" value="1"/>
</dbReference>
<dbReference type="PANTHER" id="PTHR46300:SF7">
    <property type="entry name" value="P450, PUTATIVE (EUROFUNG)-RELATED"/>
    <property type="match status" value="1"/>
</dbReference>
<keyword evidence="3 8" id="KW-0349">Heme</keyword>
<keyword evidence="10" id="KW-0732">Signal</keyword>
<name>A0A6A5U1H5_9PLEO</name>
<keyword evidence="4 8" id="KW-0479">Metal-binding</keyword>
<evidence type="ECO:0000256" key="2">
    <source>
        <dbReference type="ARBA" id="ARBA00010617"/>
    </source>
</evidence>
<dbReference type="PROSITE" id="PS00086">
    <property type="entry name" value="CYTOCHROME_P450"/>
    <property type="match status" value="1"/>
</dbReference>
<feature type="non-terminal residue" evidence="11">
    <location>
        <position position="522"/>
    </location>
</feature>
<dbReference type="GO" id="GO:0004497">
    <property type="term" value="F:monooxygenase activity"/>
    <property type="evidence" value="ECO:0007669"/>
    <property type="project" value="UniProtKB-KW"/>
</dbReference>
<feature type="chain" id="PRO_5025650466" evidence="10">
    <location>
        <begin position="21"/>
        <end position="522"/>
    </location>
</feature>
<dbReference type="GO" id="GO:0020037">
    <property type="term" value="F:heme binding"/>
    <property type="evidence" value="ECO:0007669"/>
    <property type="project" value="InterPro"/>
</dbReference>
<evidence type="ECO:0000256" key="1">
    <source>
        <dbReference type="ARBA" id="ARBA00001971"/>
    </source>
</evidence>
<dbReference type="EMBL" id="ML976987">
    <property type="protein sequence ID" value="KAF1958474.1"/>
    <property type="molecule type" value="Genomic_DNA"/>
</dbReference>
<evidence type="ECO:0000313" key="12">
    <source>
        <dbReference type="Proteomes" id="UP000800035"/>
    </source>
</evidence>
<evidence type="ECO:0000256" key="4">
    <source>
        <dbReference type="ARBA" id="ARBA00022723"/>
    </source>
</evidence>
<dbReference type="PANTHER" id="PTHR46300">
    <property type="entry name" value="P450, PUTATIVE (EUROFUNG)-RELATED-RELATED"/>
    <property type="match status" value="1"/>
</dbReference>
<evidence type="ECO:0000256" key="8">
    <source>
        <dbReference type="PIRSR" id="PIRSR602401-1"/>
    </source>
</evidence>
<comment type="cofactor">
    <cofactor evidence="1 8">
        <name>heme</name>
        <dbReference type="ChEBI" id="CHEBI:30413"/>
    </cofactor>
</comment>
<dbReference type="CDD" id="cd11065">
    <property type="entry name" value="CYP64-like"/>
    <property type="match status" value="1"/>
</dbReference>
<dbReference type="InterPro" id="IPR002401">
    <property type="entry name" value="Cyt_P450_E_grp-I"/>
</dbReference>
<accession>A0A6A5U1H5</accession>
<dbReference type="Pfam" id="PF00067">
    <property type="entry name" value="p450"/>
    <property type="match status" value="1"/>
</dbReference>
<dbReference type="InterPro" id="IPR036396">
    <property type="entry name" value="Cyt_P450_sf"/>
</dbReference>
<sequence>MAPIHTIGLALLAFTTIVYALKRALASLKTPLPLPPGPKGLPIVGNINDLPPSDTLECKHYAKFKDLYGPLSSLTIFGNTIIIINDLSMAFQLLRDRASLHSSRPHSVFAHDMCGWNESTGLLPYGETLKIQRKNLAKVVGSKTSLLTFNRAQEAEAAHFLINVLEKPEGLFEHIRKEAASVVLKIVYGYTTSRGKDPLTDLANQCMAELNDSLKPERLLFNVFPFLRHLPSFLPFQRTAHNYRRNAHRAIEQPYAFVLSQLASKRAKPSYMSQAISSFGTDIESEANHKFSALSMYLGGSDTTVSSLMTFFLAMMCFPDVQKRAQEEIDNVIEKGSLPGCEDRERLPYIEAIVKETLRWHPVAPTGLPHQSTAEDIYRGYRIPKGSQLIPNLWLFTRDPAIYPSPETFDPSRYLTTPPAPDPRTYTFGFGRRICPGRLVADNALFVTIAQALAVFDIKKPIVDGRVLEPEIRFTTGTISQPMPYKVSVTPRSTAHEELIRKCEEQFPWEESDAEVLEGVRW</sequence>
<dbReference type="Gene3D" id="1.10.630.10">
    <property type="entry name" value="Cytochrome P450"/>
    <property type="match status" value="1"/>
</dbReference>
<organism evidence="11 12">
    <name type="scientific">Byssothecium circinans</name>
    <dbReference type="NCBI Taxonomy" id="147558"/>
    <lineage>
        <taxon>Eukaryota</taxon>
        <taxon>Fungi</taxon>
        <taxon>Dikarya</taxon>
        <taxon>Ascomycota</taxon>
        <taxon>Pezizomycotina</taxon>
        <taxon>Dothideomycetes</taxon>
        <taxon>Pleosporomycetidae</taxon>
        <taxon>Pleosporales</taxon>
        <taxon>Massarineae</taxon>
        <taxon>Massarinaceae</taxon>
        <taxon>Byssothecium</taxon>
    </lineage>
</organism>
<keyword evidence="12" id="KW-1185">Reference proteome</keyword>
<dbReference type="PRINTS" id="PR00463">
    <property type="entry name" value="EP450I"/>
</dbReference>
<protein>
    <submittedName>
        <fullName evidence="11">Cytochrome P450</fullName>
    </submittedName>
</protein>
<dbReference type="AlphaFoldDB" id="A0A6A5U1H5"/>
<comment type="similarity">
    <text evidence="2 9">Belongs to the cytochrome P450 family.</text>
</comment>
<feature type="signal peptide" evidence="10">
    <location>
        <begin position="1"/>
        <end position="20"/>
    </location>
</feature>
<gene>
    <name evidence="11" type="ORF">CC80DRAFT_442477</name>
</gene>
<feature type="binding site" description="axial binding residue" evidence="8">
    <location>
        <position position="435"/>
    </location>
    <ligand>
        <name>heme</name>
        <dbReference type="ChEBI" id="CHEBI:30413"/>
    </ligand>
    <ligandPart>
        <name>Fe</name>
        <dbReference type="ChEBI" id="CHEBI:18248"/>
    </ligandPart>
</feature>
<keyword evidence="7 9" id="KW-0503">Monooxygenase</keyword>
<evidence type="ECO:0000256" key="3">
    <source>
        <dbReference type="ARBA" id="ARBA00022617"/>
    </source>
</evidence>
<dbReference type="Proteomes" id="UP000800035">
    <property type="component" value="Unassembled WGS sequence"/>
</dbReference>
<evidence type="ECO:0000256" key="5">
    <source>
        <dbReference type="ARBA" id="ARBA00023002"/>
    </source>
</evidence>
<dbReference type="InterPro" id="IPR050364">
    <property type="entry name" value="Cytochrome_P450_fung"/>
</dbReference>
<reference evidence="11" key="1">
    <citation type="journal article" date="2020" name="Stud. Mycol.">
        <title>101 Dothideomycetes genomes: a test case for predicting lifestyles and emergence of pathogens.</title>
        <authorList>
            <person name="Haridas S."/>
            <person name="Albert R."/>
            <person name="Binder M."/>
            <person name="Bloem J."/>
            <person name="Labutti K."/>
            <person name="Salamov A."/>
            <person name="Andreopoulos B."/>
            <person name="Baker S."/>
            <person name="Barry K."/>
            <person name="Bills G."/>
            <person name="Bluhm B."/>
            <person name="Cannon C."/>
            <person name="Castanera R."/>
            <person name="Culley D."/>
            <person name="Daum C."/>
            <person name="Ezra D."/>
            <person name="Gonzalez J."/>
            <person name="Henrissat B."/>
            <person name="Kuo A."/>
            <person name="Liang C."/>
            <person name="Lipzen A."/>
            <person name="Lutzoni F."/>
            <person name="Magnuson J."/>
            <person name="Mondo S."/>
            <person name="Nolan M."/>
            <person name="Ohm R."/>
            <person name="Pangilinan J."/>
            <person name="Park H.-J."/>
            <person name="Ramirez L."/>
            <person name="Alfaro M."/>
            <person name="Sun H."/>
            <person name="Tritt A."/>
            <person name="Yoshinaga Y."/>
            <person name="Zwiers L.-H."/>
            <person name="Turgeon B."/>
            <person name="Goodwin S."/>
            <person name="Spatafora J."/>
            <person name="Crous P."/>
            <person name="Grigoriev I."/>
        </authorList>
    </citation>
    <scope>NUCLEOTIDE SEQUENCE</scope>
    <source>
        <strain evidence="11">CBS 675.92</strain>
    </source>
</reference>
<evidence type="ECO:0000256" key="6">
    <source>
        <dbReference type="ARBA" id="ARBA00023004"/>
    </source>
</evidence>
<dbReference type="InterPro" id="IPR001128">
    <property type="entry name" value="Cyt_P450"/>
</dbReference>
<dbReference type="InterPro" id="IPR017972">
    <property type="entry name" value="Cyt_P450_CS"/>
</dbReference>